<dbReference type="InterPro" id="IPR052042">
    <property type="entry name" value="Tail_sheath_structural"/>
</dbReference>
<dbReference type="PANTHER" id="PTHR35861">
    <property type="match status" value="1"/>
</dbReference>
<dbReference type="eggNOG" id="COG3497">
    <property type="taxonomic scope" value="Bacteria"/>
</dbReference>
<reference evidence="3 4" key="1">
    <citation type="journal article" date="2010" name="J. Bacteriol.">
        <title>The genome of the amoeba symbiont 'Candidatus Amoebophilus asiaticus' reveals common mechanisms for host cell interaction among amoeba-associated bacteria.</title>
        <authorList>
            <person name="Schmitz-Esser S."/>
            <person name="Tischler P."/>
            <person name="Arnold R."/>
            <person name="Montanaro J."/>
            <person name="Wagner M."/>
            <person name="Rattei T."/>
            <person name="Horn M."/>
        </authorList>
    </citation>
    <scope>NUCLEOTIDE SEQUENCE [LARGE SCALE GENOMIC DNA]</scope>
    <source>
        <strain evidence="3 4">5a2</strain>
    </source>
</reference>
<dbReference type="OrthoDB" id="9767864at2"/>
<comment type="similarity">
    <text evidence="1">Belongs to the myoviridae tail sheath protein family.</text>
</comment>
<evidence type="ECO:0000256" key="1">
    <source>
        <dbReference type="ARBA" id="ARBA00008005"/>
    </source>
</evidence>
<evidence type="ECO:0000313" key="3">
    <source>
        <dbReference type="EMBL" id="ACE06419.1"/>
    </source>
</evidence>
<dbReference type="TCDB" id="3.A.23.6.1">
    <property type="family name" value="the type vi symbiosis/virulence secretory system (t6ss) family"/>
</dbReference>
<sequence>MPENLKTPGVYIVEKDTGANAVVQVATAVPVFIGFTERAEINGKSFHMKPVHINSLSEFEIFYGKAPVPVFTVKPAEKGGGDLNMNGQMYTLQQSPYSKFYLYNSLKLFFDNGGADCYIISIGQYGKDPQLLAITPDTFKKAIDTLAGEEVPTMLLMPDSLLLDEEDSSYYSVQTYALQHCGKYMDKVALFDIWGSGEELPLGEDKNKYVTRFRENIGLDNLTYGAAYYPWVKTNIISINDIGYENFNLDSLESLINEAHKPILHNIKTATSEKEKKYWDAGLKNASKEYKLLRKTIADRLNVLPAAPAMAGLYTRTDRSRGVWIAPANQNLNSVIEPAIKITHEDQETLNVDAISGKSINAIRAFRGRGSAIVWGARTLAGNNVEWRYINVRRLFILIEQSIKQASFSVVFQPNVSITWAIVKGSIGNFLTNLWRQGALVGNTPSEAFTVSCGLGETMTQEDINEGIMRIKVQAAASRPAEFIVITFEQKMGGQEGS</sequence>
<evidence type="ECO:0000313" key="4">
    <source>
        <dbReference type="Proteomes" id="UP000001227"/>
    </source>
</evidence>
<dbReference type="STRING" id="452471.Aasi_1074"/>
<dbReference type="AlphaFoldDB" id="B3ET67"/>
<protein>
    <recommendedName>
        <fullName evidence="2">Tail sheath protein C-terminal domain-containing protein</fullName>
    </recommendedName>
</protein>
<keyword evidence="4" id="KW-1185">Reference proteome</keyword>
<name>B3ET67_AMOA5</name>
<organism evidence="3 4">
    <name type="scientific">Amoebophilus asiaticus (strain 5a2)</name>
    <dbReference type="NCBI Taxonomy" id="452471"/>
    <lineage>
        <taxon>Bacteria</taxon>
        <taxon>Pseudomonadati</taxon>
        <taxon>Bacteroidota</taxon>
        <taxon>Cytophagia</taxon>
        <taxon>Cytophagales</taxon>
        <taxon>Amoebophilaceae</taxon>
        <taxon>Candidatus Amoebophilus</taxon>
    </lineage>
</organism>
<evidence type="ECO:0000259" key="2">
    <source>
        <dbReference type="Pfam" id="PF17482"/>
    </source>
</evidence>
<dbReference type="Gene3D" id="3.40.50.11780">
    <property type="match status" value="1"/>
</dbReference>
<feature type="domain" description="Tail sheath protein C-terminal" evidence="2">
    <location>
        <begin position="386"/>
        <end position="490"/>
    </location>
</feature>
<dbReference type="KEGG" id="aas:Aasi_1074"/>
<dbReference type="HOGENOM" id="CLU_009303_2_0_10"/>
<dbReference type="Proteomes" id="UP000001227">
    <property type="component" value="Chromosome"/>
</dbReference>
<proteinExistence type="inferred from homology"/>
<dbReference type="EMBL" id="CP001102">
    <property type="protein sequence ID" value="ACE06419.1"/>
    <property type="molecule type" value="Genomic_DNA"/>
</dbReference>
<accession>B3ET67</accession>
<dbReference type="PANTHER" id="PTHR35861:SF1">
    <property type="entry name" value="PHAGE TAIL SHEATH PROTEIN"/>
    <property type="match status" value="1"/>
</dbReference>
<dbReference type="InterPro" id="IPR020287">
    <property type="entry name" value="Tail_sheath_C"/>
</dbReference>
<dbReference type="Pfam" id="PF17482">
    <property type="entry name" value="Phage_sheath_1C"/>
    <property type="match status" value="1"/>
</dbReference>
<gene>
    <name evidence="3" type="ordered locus">Aasi_1074</name>
</gene>
<dbReference type="RefSeq" id="WP_012473177.1">
    <property type="nucleotide sequence ID" value="NC_010830.1"/>
</dbReference>